<dbReference type="PANTHER" id="PTHR43289:SF6">
    <property type="entry name" value="SERINE_THREONINE-PROTEIN KINASE NEKL-3"/>
    <property type="match status" value="1"/>
</dbReference>
<dbReference type="GO" id="GO:0004674">
    <property type="term" value="F:protein serine/threonine kinase activity"/>
    <property type="evidence" value="ECO:0007669"/>
    <property type="project" value="UniProtKB-KW"/>
</dbReference>
<gene>
    <name evidence="8" type="ORF">E5344_14635</name>
</gene>
<keyword evidence="3" id="KW-0808">Transferase</keyword>
<evidence type="ECO:0000313" key="8">
    <source>
        <dbReference type="EMBL" id="TGY33281.1"/>
    </source>
</evidence>
<dbReference type="RefSeq" id="WP_135950107.1">
    <property type="nucleotide sequence ID" value="NZ_SRYO01000014.1"/>
</dbReference>
<protein>
    <recommendedName>
        <fullName evidence="1">non-specific serine/threonine protein kinase</fullName>
        <ecNumber evidence="1">2.7.11.1</ecNumber>
    </recommendedName>
</protein>
<evidence type="ECO:0000256" key="3">
    <source>
        <dbReference type="ARBA" id="ARBA00022679"/>
    </source>
</evidence>
<name>A0A4S2CXI8_9MICO</name>
<dbReference type="CDD" id="cd14014">
    <property type="entry name" value="STKc_PknB_like"/>
    <property type="match status" value="1"/>
</dbReference>
<dbReference type="SUPFAM" id="SSF56112">
    <property type="entry name" value="Protein kinase-like (PK-like)"/>
    <property type="match status" value="1"/>
</dbReference>
<dbReference type="SMART" id="SM00220">
    <property type="entry name" value="S_TKc"/>
    <property type="match status" value="1"/>
</dbReference>
<evidence type="ECO:0000259" key="7">
    <source>
        <dbReference type="PROSITE" id="PS50011"/>
    </source>
</evidence>
<keyword evidence="6" id="KW-0067">ATP-binding</keyword>
<reference evidence="8 9" key="1">
    <citation type="submission" date="2019-04" db="EMBL/GenBank/DDBJ databases">
        <title>Microbes associate with the intestines of laboratory mice.</title>
        <authorList>
            <person name="Navarre W."/>
            <person name="Wong E."/>
            <person name="Huang K."/>
            <person name="Tropini C."/>
            <person name="Ng K."/>
            <person name="Yu B."/>
        </authorList>
    </citation>
    <scope>NUCLEOTIDE SEQUENCE [LARGE SCALE GENOMIC DNA]</scope>
    <source>
        <strain evidence="8 9">NM46_B2-13</strain>
    </source>
</reference>
<dbReference type="GO" id="GO:0005524">
    <property type="term" value="F:ATP binding"/>
    <property type="evidence" value="ECO:0007669"/>
    <property type="project" value="UniProtKB-KW"/>
</dbReference>
<dbReference type="PROSITE" id="PS50011">
    <property type="entry name" value="PROTEIN_KINASE_DOM"/>
    <property type="match status" value="1"/>
</dbReference>
<evidence type="ECO:0000256" key="2">
    <source>
        <dbReference type="ARBA" id="ARBA00022527"/>
    </source>
</evidence>
<dbReference type="PROSITE" id="PS00108">
    <property type="entry name" value="PROTEIN_KINASE_ST"/>
    <property type="match status" value="1"/>
</dbReference>
<dbReference type="InterPro" id="IPR011009">
    <property type="entry name" value="Kinase-like_dom_sf"/>
</dbReference>
<sequence>MPQPPLPFTDAELADAFPGRQLAVPPLGRGSFKVAYFADDTTQSVVKVLTDPLPSDVDGTEVDPSLLPERFAREVRAMQLADSPHLVKILVEPRAVQIGANRYVAYEEPFYGGGTLADRLRNGAMTEAEAGDVIVALLRAVRELWRNDIVHRDIKPGNIVFSADGTPVLIDPGISLHVGLDDLTDSSHISPMTPGYSAPEQHEARRYARIDFRTDHFLVGVVGYFALTGKHPILEAGMDRNEYIVKLLSFDRIDVSALLCSAELRLVLGRLLAPKPNRRFRTTAEPLEILGVT</sequence>
<keyword evidence="2 8" id="KW-0723">Serine/threonine-protein kinase</keyword>
<feature type="domain" description="Protein kinase" evidence="7">
    <location>
        <begin position="21"/>
        <end position="293"/>
    </location>
</feature>
<organism evidence="8 9">
    <name type="scientific">Microbacterium laevaniformans</name>
    <dbReference type="NCBI Taxonomy" id="36807"/>
    <lineage>
        <taxon>Bacteria</taxon>
        <taxon>Bacillati</taxon>
        <taxon>Actinomycetota</taxon>
        <taxon>Actinomycetes</taxon>
        <taxon>Micrococcales</taxon>
        <taxon>Microbacteriaceae</taxon>
        <taxon>Microbacterium</taxon>
    </lineage>
</organism>
<dbReference type="OrthoDB" id="3679634at2"/>
<dbReference type="Proteomes" id="UP000309893">
    <property type="component" value="Unassembled WGS sequence"/>
</dbReference>
<evidence type="ECO:0000256" key="5">
    <source>
        <dbReference type="ARBA" id="ARBA00022777"/>
    </source>
</evidence>
<dbReference type="EC" id="2.7.11.1" evidence="1"/>
<dbReference type="EMBL" id="SRYO01000014">
    <property type="protein sequence ID" value="TGY33281.1"/>
    <property type="molecule type" value="Genomic_DNA"/>
</dbReference>
<evidence type="ECO:0000256" key="4">
    <source>
        <dbReference type="ARBA" id="ARBA00022741"/>
    </source>
</evidence>
<dbReference type="AlphaFoldDB" id="A0A4S2CXI8"/>
<dbReference type="Pfam" id="PF00069">
    <property type="entry name" value="Pkinase"/>
    <property type="match status" value="1"/>
</dbReference>
<dbReference type="InterPro" id="IPR000719">
    <property type="entry name" value="Prot_kinase_dom"/>
</dbReference>
<comment type="caution">
    <text evidence="8">The sequence shown here is derived from an EMBL/GenBank/DDBJ whole genome shotgun (WGS) entry which is preliminary data.</text>
</comment>
<proteinExistence type="predicted"/>
<dbReference type="Gene3D" id="1.10.510.10">
    <property type="entry name" value="Transferase(Phosphotransferase) domain 1"/>
    <property type="match status" value="1"/>
</dbReference>
<accession>A0A4S2CXI8</accession>
<evidence type="ECO:0000256" key="1">
    <source>
        <dbReference type="ARBA" id="ARBA00012513"/>
    </source>
</evidence>
<dbReference type="InterPro" id="IPR008271">
    <property type="entry name" value="Ser/Thr_kinase_AS"/>
</dbReference>
<evidence type="ECO:0000256" key="6">
    <source>
        <dbReference type="ARBA" id="ARBA00022840"/>
    </source>
</evidence>
<keyword evidence="5 8" id="KW-0418">Kinase</keyword>
<dbReference type="PANTHER" id="PTHR43289">
    <property type="entry name" value="MITOGEN-ACTIVATED PROTEIN KINASE KINASE KINASE 20-RELATED"/>
    <property type="match status" value="1"/>
</dbReference>
<keyword evidence="4" id="KW-0547">Nucleotide-binding</keyword>
<evidence type="ECO:0000313" key="9">
    <source>
        <dbReference type="Proteomes" id="UP000309893"/>
    </source>
</evidence>